<dbReference type="SUPFAM" id="SSF144232">
    <property type="entry name" value="HIT/MYND zinc finger-like"/>
    <property type="match status" value="1"/>
</dbReference>
<feature type="domain" description="MYND-type" evidence="6">
    <location>
        <begin position="21"/>
        <end position="64"/>
    </location>
</feature>
<keyword evidence="2 4" id="KW-0863">Zinc-finger</keyword>
<dbReference type="Gene3D" id="6.10.140.2220">
    <property type="match status" value="1"/>
</dbReference>
<reference evidence="7 8" key="1">
    <citation type="submission" date="2016-07" db="EMBL/GenBank/DDBJ databases">
        <title>Pervasive Adenine N6-methylation of Active Genes in Fungi.</title>
        <authorList>
            <consortium name="DOE Joint Genome Institute"/>
            <person name="Mondo S.J."/>
            <person name="Dannebaum R.O."/>
            <person name="Kuo R.C."/>
            <person name="Labutti K."/>
            <person name="Haridas S."/>
            <person name="Kuo A."/>
            <person name="Salamov A."/>
            <person name="Ahrendt S.R."/>
            <person name="Lipzen A."/>
            <person name="Sullivan W."/>
            <person name="Andreopoulos W.B."/>
            <person name="Clum A."/>
            <person name="Lindquist E."/>
            <person name="Daum C."/>
            <person name="Ramamoorthy G.K."/>
            <person name="Gryganskyi A."/>
            <person name="Culley D."/>
            <person name="Magnuson J.K."/>
            <person name="James T.Y."/>
            <person name="O'Malley M.A."/>
            <person name="Stajich J.E."/>
            <person name="Spatafora J.W."/>
            <person name="Visel A."/>
            <person name="Grigoriev I.V."/>
        </authorList>
    </citation>
    <scope>NUCLEOTIDE SEQUENCE [LARGE SCALE GENOMIC DNA]</scope>
    <source>
        <strain evidence="7 8">62-1032</strain>
    </source>
</reference>
<feature type="compositionally biased region" description="Polar residues" evidence="5">
    <location>
        <begin position="234"/>
        <end position="247"/>
    </location>
</feature>
<evidence type="ECO:0000259" key="6">
    <source>
        <dbReference type="PROSITE" id="PS50865"/>
    </source>
</evidence>
<sequence>MSIKPPYKMESYGGGFASSMCGSCQESIGAGTRYKELRCSRCGAASYCSPECQRKVWPTHKIECKASVKRQQRLDELTLRDPHKAALEVALNLYGYDILGEIIQIPMRTLLRLGHPDQCCHSHLLRLHFDYNSSGETERLSFIFTEAEVVSFEEEEKRLEGVEDPTVYIPTLEEREERKPSATATSVRASVDLVARDVKLGFETNRYEPSTSSSRPSLSSPSPNGSSIPAGRNASGSLSVSQTGRTP</sequence>
<dbReference type="PROSITE" id="PS01360">
    <property type="entry name" value="ZF_MYND_1"/>
    <property type="match status" value="1"/>
</dbReference>
<proteinExistence type="predicted"/>
<comment type="caution">
    <text evidence="7">The sequence shown here is derived from an EMBL/GenBank/DDBJ whole genome shotgun (WGS) entry which is preliminary data.</text>
</comment>
<keyword evidence="1" id="KW-0479">Metal-binding</keyword>
<keyword evidence="3" id="KW-0862">Zinc</keyword>
<name>A0A1Y2FTT5_9BASI</name>
<evidence type="ECO:0000256" key="2">
    <source>
        <dbReference type="ARBA" id="ARBA00022771"/>
    </source>
</evidence>
<organism evidence="7 8">
    <name type="scientific">Leucosporidium creatinivorum</name>
    <dbReference type="NCBI Taxonomy" id="106004"/>
    <lineage>
        <taxon>Eukaryota</taxon>
        <taxon>Fungi</taxon>
        <taxon>Dikarya</taxon>
        <taxon>Basidiomycota</taxon>
        <taxon>Pucciniomycotina</taxon>
        <taxon>Microbotryomycetes</taxon>
        <taxon>Leucosporidiales</taxon>
        <taxon>Leucosporidium</taxon>
    </lineage>
</organism>
<dbReference type="EMBL" id="MCGR01000013">
    <property type="protein sequence ID" value="ORY87430.1"/>
    <property type="molecule type" value="Genomic_DNA"/>
</dbReference>
<keyword evidence="8" id="KW-1185">Reference proteome</keyword>
<evidence type="ECO:0000256" key="1">
    <source>
        <dbReference type="ARBA" id="ARBA00022723"/>
    </source>
</evidence>
<dbReference type="AlphaFoldDB" id="A0A1Y2FTT5"/>
<feature type="compositionally biased region" description="Low complexity" evidence="5">
    <location>
        <begin position="209"/>
        <end position="229"/>
    </location>
</feature>
<dbReference type="InParanoid" id="A0A1Y2FTT5"/>
<gene>
    <name evidence="7" type="ORF">BCR35DRAFT_38416</name>
</gene>
<evidence type="ECO:0000313" key="8">
    <source>
        <dbReference type="Proteomes" id="UP000193467"/>
    </source>
</evidence>
<dbReference type="Proteomes" id="UP000193467">
    <property type="component" value="Unassembled WGS sequence"/>
</dbReference>
<dbReference type="PROSITE" id="PS50865">
    <property type="entry name" value="ZF_MYND_2"/>
    <property type="match status" value="1"/>
</dbReference>
<protein>
    <recommendedName>
        <fullName evidence="6">MYND-type domain-containing protein</fullName>
    </recommendedName>
</protein>
<dbReference type="Pfam" id="PF01753">
    <property type="entry name" value="zf-MYND"/>
    <property type="match status" value="1"/>
</dbReference>
<evidence type="ECO:0000256" key="3">
    <source>
        <dbReference type="ARBA" id="ARBA00022833"/>
    </source>
</evidence>
<evidence type="ECO:0000256" key="5">
    <source>
        <dbReference type="SAM" id="MobiDB-lite"/>
    </source>
</evidence>
<feature type="region of interest" description="Disordered" evidence="5">
    <location>
        <begin position="204"/>
        <end position="247"/>
    </location>
</feature>
<dbReference type="InterPro" id="IPR002893">
    <property type="entry name" value="Znf_MYND"/>
</dbReference>
<dbReference type="OrthoDB" id="432970at2759"/>
<dbReference type="GO" id="GO:0008270">
    <property type="term" value="F:zinc ion binding"/>
    <property type="evidence" value="ECO:0007669"/>
    <property type="project" value="UniProtKB-KW"/>
</dbReference>
<accession>A0A1Y2FTT5</accession>
<evidence type="ECO:0000256" key="4">
    <source>
        <dbReference type="PROSITE-ProRule" id="PRU00134"/>
    </source>
</evidence>
<evidence type="ECO:0000313" key="7">
    <source>
        <dbReference type="EMBL" id="ORY87430.1"/>
    </source>
</evidence>